<dbReference type="Pfam" id="PF13302">
    <property type="entry name" value="Acetyltransf_3"/>
    <property type="match status" value="1"/>
</dbReference>
<evidence type="ECO:0000313" key="2">
    <source>
        <dbReference type="EMBL" id="RSK39519.1"/>
    </source>
</evidence>
<feature type="domain" description="N-acetyltransferase" evidence="1">
    <location>
        <begin position="6"/>
        <end position="171"/>
    </location>
</feature>
<dbReference type="Proteomes" id="UP000270291">
    <property type="component" value="Unassembled WGS sequence"/>
</dbReference>
<evidence type="ECO:0000313" key="3">
    <source>
        <dbReference type="Proteomes" id="UP000270291"/>
    </source>
</evidence>
<dbReference type="AlphaFoldDB" id="A0A3R9N5K6"/>
<dbReference type="InterPro" id="IPR000182">
    <property type="entry name" value="GNAT_dom"/>
</dbReference>
<name>A0A3R9N5K6_9BACT</name>
<dbReference type="PROSITE" id="PS51186">
    <property type="entry name" value="GNAT"/>
    <property type="match status" value="1"/>
</dbReference>
<dbReference type="PANTHER" id="PTHR43415:SF3">
    <property type="entry name" value="GNAT-FAMILY ACETYLTRANSFERASE"/>
    <property type="match status" value="1"/>
</dbReference>
<keyword evidence="3" id="KW-1185">Reference proteome</keyword>
<evidence type="ECO:0000259" key="1">
    <source>
        <dbReference type="PROSITE" id="PS51186"/>
    </source>
</evidence>
<dbReference type="Gene3D" id="3.40.630.30">
    <property type="match status" value="1"/>
</dbReference>
<protein>
    <submittedName>
        <fullName evidence="2">N-acetyltransferase</fullName>
    </submittedName>
</protein>
<dbReference type="SUPFAM" id="SSF55729">
    <property type="entry name" value="Acyl-CoA N-acyltransferases (Nat)"/>
    <property type="match status" value="1"/>
</dbReference>
<dbReference type="OrthoDB" id="6290225at2"/>
<dbReference type="EMBL" id="RWIU01000009">
    <property type="protein sequence ID" value="RSK39519.1"/>
    <property type="molecule type" value="Genomic_DNA"/>
</dbReference>
<gene>
    <name evidence="2" type="ORF">EI293_20070</name>
</gene>
<dbReference type="GO" id="GO:0016747">
    <property type="term" value="F:acyltransferase activity, transferring groups other than amino-acyl groups"/>
    <property type="evidence" value="ECO:0007669"/>
    <property type="project" value="InterPro"/>
</dbReference>
<dbReference type="RefSeq" id="WP_125440337.1">
    <property type="nucleotide sequence ID" value="NZ_RWIU01000009.1"/>
</dbReference>
<dbReference type="PANTHER" id="PTHR43415">
    <property type="entry name" value="SPERMIDINE N(1)-ACETYLTRANSFERASE"/>
    <property type="match status" value="1"/>
</dbReference>
<comment type="caution">
    <text evidence="2">The sequence shown here is derived from an EMBL/GenBank/DDBJ whole genome shotgun (WGS) entry which is preliminary data.</text>
</comment>
<organism evidence="2 3">
    <name type="scientific">Hymenobacter perfusus</name>
    <dbReference type="NCBI Taxonomy" id="1236770"/>
    <lineage>
        <taxon>Bacteria</taxon>
        <taxon>Pseudomonadati</taxon>
        <taxon>Bacteroidota</taxon>
        <taxon>Cytophagia</taxon>
        <taxon>Cytophagales</taxon>
        <taxon>Hymenobacteraceae</taxon>
        <taxon>Hymenobacter</taxon>
    </lineage>
</organism>
<dbReference type="InterPro" id="IPR016181">
    <property type="entry name" value="Acyl_CoA_acyltransferase"/>
</dbReference>
<sequence length="176" mass="19816">MFPSAIQLLPLRLDQAEIFHRWIQDQEVVLYSLNAFQQMDSLAKVAEWLEATLADPRCLNLGVYLAETQELIGHAGISGISTANQAGEYFILLGEKRYWGQGIATEVTRQVVARGFEELGLNRIMLTVSEPNKGGVKAYLRAGFQLEGRLRQACLRNGDFHDKLMMSVLREEWSAS</sequence>
<accession>A0A3R9N5K6</accession>
<reference evidence="2 3" key="1">
    <citation type="submission" date="2018-12" db="EMBL/GenBank/DDBJ databases">
        <authorList>
            <person name="Feng G."/>
            <person name="Zhu H."/>
        </authorList>
    </citation>
    <scope>NUCLEOTIDE SEQUENCE [LARGE SCALE GENOMIC DNA]</scope>
    <source>
        <strain evidence="2 3">LMG 26000</strain>
    </source>
</reference>
<keyword evidence="2" id="KW-0808">Transferase</keyword>
<proteinExistence type="predicted"/>